<sequence>MKFDIVVLTDHRYVAPKTRTPYIENVLQEDHLVLEAMEKQGLKVVRKAWDDPDFDWSTTQYALFRTTWDYFDRYAEFSEWLEKTSKRTRFINSKELIYWNIDKHYLQDLSKAGVTIPKTVFVEKGSTTTLLESIIKAKSEHGFIADTYILKPCVSGAARHTYKIAEDGVTDYESIFQELVKNEAMMLQEFQYNIVSEGEISMMVFNGEFTHAVLKIAKPGDFRVQDDFGGSVHKYNPNAEQIAFAKCVVEAAPELPLYARVDIFRDNNGSWALAELEIFEPELWFRLNPVAANVLAKGIKETLAFD</sequence>
<dbReference type="Pfam" id="PF08443">
    <property type="entry name" value="RimK"/>
    <property type="match status" value="1"/>
</dbReference>
<protein>
    <recommendedName>
        <fullName evidence="1">ATP-grasp fold RimK-type domain-containing protein</fullName>
    </recommendedName>
</protein>
<dbReference type="PANTHER" id="PTHR39217">
    <property type="match status" value="1"/>
</dbReference>
<reference evidence="2 3" key="1">
    <citation type="submission" date="2021-03" db="EMBL/GenBank/DDBJ databases">
        <title>Muricauda lutimaris sp. nov. and Muricauda ruestringensis sp. nov, two marine members of the Flavobacteriaceae isolated from deep sea sediments of Western Pacific.</title>
        <authorList>
            <person name="Zhao S."/>
            <person name="Liu R."/>
        </authorList>
    </citation>
    <scope>NUCLEOTIDE SEQUENCE [LARGE SCALE GENOMIC DNA]</scope>
    <source>
        <strain evidence="2 3">BC31-1-A7</strain>
    </source>
</reference>
<dbReference type="Proteomes" id="UP000664044">
    <property type="component" value="Unassembled WGS sequence"/>
</dbReference>
<evidence type="ECO:0000313" key="3">
    <source>
        <dbReference type="Proteomes" id="UP000664044"/>
    </source>
</evidence>
<evidence type="ECO:0000259" key="1">
    <source>
        <dbReference type="Pfam" id="PF08443"/>
    </source>
</evidence>
<dbReference type="Gene3D" id="3.30.470.20">
    <property type="entry name" value="ATP-grasp fold, B domain"/>
    <property type="match status" value="1"/>
</dbReference>
<dbReference type="PANTHER" id="PTHR39217:SF1">
    <property type="entry name" value="GLUTATHIONE SYNTHETASE"/>
    <property type="match status" value="1"/>
</dbReference>
<dbReference type="Gene3D" id="3.40.50.20">
    <property type="match status" value="1"/>
</dbReference>
<dbReference type="Gene3D" id="3.30.1490.20">
    <property type="entry name" value="ATP-grasp fold, A domain"/>
    <property type="match status" value="1"/>
</dbReference>
<dbReference type="EMBL" id="JAFLNL010000011">
    <property type="protein sequence ID" value="MBO0355656.1"/>
    <property type="molecule type" value="Genomic_DNA"/>
</dbReference>
<dbReference type="InterPro" id="IPR053191">
    <property type="entry name" value="DcsG_Biosynth_Enzyme"/>
</dbReference>
<evidence type="ECO:0000313" key="2">
    <source>
        <dbReference type="EMBL" id="MBO0355656.1"/>
    </source>
</evidence>
<organism evidence="2 3">
    <name type="scientific">Flagellimonas aurea</name>
    <dbReference type="NCBI Taxonomy" id="2915619"/>
    <lineage>
        <taxon>Bacteria</taxon>
        <taxon>Pseudomonadati</taxon>
        <taxon>Bacteroidota</taxon>
        <taxon>Flavobacteriia</taxon>
        <taxon>Flavobacteriales</taxon>
        <taxon>Flavobacteriaceae</taxon>
        <taxon>Flagellimonas</taxon>
    </lineage>
</organism>
<accession>A0ABS3G8B6</accession>
<keyword evidence="3" id="KW-1185">Reference proteome</keyword>
<dbReference type="SUPFAM" id="SSF56059">
    <property type="entry name" value="Glutathione synthetase ATP-binding domain-like"/>
    <property type="match status" value="1"/>
</dbReference>
<dbReference type="RefSeq" id="WP_207035959.1">
    <property type="nucleotide sequence ID" value="NZ_JAFLNL010000011.1"/>
</dbReference>
<feature type="domain" description="ATP-grasp fold RimK-type" evidence="1">
    <location>
        <begin position="173"/>
        <end position="270"/>
    </location>
</feature>
<comment type="caution">
    <text evidence="2">The sequence shown here is derived from an EMBL/GenBank/DDBJ whole genome shotgun (WGS) entry which is preliminary data.</text>
</comment>
<dbReference type="InterPro" id="IPR013651">
    <property type="entry name" value="ATP-grasp_RimK-type"/>
</dbReference>
<gene>
    <name evidence="2" type="ORF">J0656_16680</name>
</gene>
<dbReference type="InterPro" id="IPR013815">
    <property type="entry name" value="ATP_grasp_subdomain_1"/>
</dbReference>
<name>A0ABS3G8B6_9FLAO</name>
<proteinExistence type="predicted"/>